<keyword evidence="1" id="KW-0812">Transmembrane</keyword>
<keyword evidence="4" id="KW-1185">Reference proteome</keyword>
<dbReference type="SUPFAM" id="SSF53098">
    <property type="entry name" value="Ribonuclease H-like"/>
    <property type="match status" value="1"/>
</dbReference>
<dbReference type="GO" id="GO:0004803">
    <property type="term" value="F:transposase activity"/>
    <property type="evidence" value="ECO:0007669"/>
    <property type="project" value="InterPro"/>
</dbReference>
<keyword evidence="1" id="KW-1133">Transmembrane helix</keyword>
<dbReference type="AlphaFoldDB" id="A0A8X6ILJ8"/>
<evidence type="ECO:0000256" key="1">
    <source>
        <dbReference type="SAM" id="Phobius"/>
    </source>
</evidence>
<feature type="transmembrane region" description="Helical" evidence="1">
    <location>
        <begin position="36"/>
        <end position="57"/>
    </location>
</feature>
<organism evidence="3 4">
    <name type="scientific">Trichonephila clavata</name>
    <name type="common">Joro spider</name>
    <name type="synonym">Nephila clavata</name>
    <dbReference type="NCBI Taxonomy" id="2740835"/>
    <lineage>
        <taxon>Eukaryota</taxon>
        <taxon>Metazoa</taxon>
        <taxon>Ecdysozoa</taxon>
        <taxon>Arthropoda</taxon>
        <taxon>Chelicerata</taxon>
        <taxon>Arachnida</taxon>
        <taxon>Araneae</taxon>
        <taxon>Araneomorphae</taxon>
        <taxon>Entelegynae</taxon>
        <taxon>Araneoidea</taxon>
        <taxon>Nephilidae</taxon>
        <taxon>Trichonephila</taxon>
    </lineage>
</organism>
<dbReference type="GO" id="GO:0003677">
    <property type="term" value="F:DNA binding"/>
    <property type="evidence" value="ECO:0007669"/>
    <property type="project" value="InterPro"/>
</dbReference>
<dbReference type="InterPro" id="IPR012337">
    <property type="entry name" value="RNaseH-like_sf"/>
</dbReference>
<sequence>MCFISLGKIIVKLLCLTGKISLAIDRTSWQFGIKNLNFFVATIVYGNISIPIAWLLLDKKGNSSTNERKKLIEQILTIIPKEMIELILADREFVVEEWLQYMGGIQKLPFAIRLRRNEKVKHLNGGKMKLNKCFADMQMGDTKTIESKIYNGMAIKITCLQLEREQLFIASNVLIGECALLAYKQRWSIERSFLSLKSSGFNIEDTHITDKKKLEKLFAIVSLSLAICVVAGDIKNKIYPIKIKKHDRKLYSLFTYGFDWIKDYFYNSLSDTPAMLFLLLRKHIMHAFQLQQ</sequence>
<evidence type="ECO:0000259" key="2">
    <source>
        <dbReference type="Pfam" id="PF01609"/>
    </source>
</evidence>
<gene>
    <name evidence="3" type="primary">tnp1-4</name>
    <name evidence="3" type="ORF">TNCT_186461</name>
</gene>
<protein>
    <submittedName>
        <fullName evidence="3">Group IS10 transposase</fullName>
    </submittedName>
</protein>
<dbReference type="InterPro" id="IPR002559">
    <property type="entry name" value="Transposase_11"/>
</dbReference>
<dbReference type="EMBL" id="BMAO01022064">
    <property type="protein sequence ID" value="GFQ79395.1"/>
    <property type="molecule type" value="Genomic_DNA"/>
</dbReference>
<comment type="caution">
    <text evidence="3">The sequence shown here is derived from an EMBL/GenBank/DDBJ whole genome shotgun (WGS) entry which is preliminary data.</text>
</comment>
<proteinExistence type="predicted"/>
<feature type="domain" description="Transposase IS4-like" evidence="2">
    <location>
        <begin position="39"/>
        <end position="225"/>
    </location>
</feature>
<dbReference type="Pfam" id="PF01609">
    <property type="entry name" value="DDE_Tnp_1"/>
    <property type="match status" value="1"/>
</dbReference>
<dbReference type="Proteomes" id="UP000887116">
    <property type="component" value="Unassembled WGS sequence"/>
</dbReference>
<dbReference type="OrthoDB" id="10198597at2759"/>
<dbReference type="GO" id="GO:0006313">
    <property type="term" value="P:DNA transposition"/>
    <property type="evidence" value="ECO:0007669"/>
    <property type="project" value="InterPro"/>
</dbReference>
<reference evidence="3" key="1">
    <citation type="submission" date="2020-07" db="EMBL/GenBank/DDBJ databases">
        <title>Multicomponent nature underlies the extraordinary mechanical properties of spider dragline silk.</title>
        <authorList>
            <person name="Kono N."/>
            <person name="Nakamura H."/>
            <person name="Mori M."/>
            <person name="Yoshida Y."/>
            <person name="Ohtoshi R."/>
            <person name="Malay A.D."/>
            <person name="Moran D.A.P."/>
            <person name="Tomita M."/>
            <person name="Numata K."/>
            <person name="Arakawa K."/>
        </authorList>
    </citation>
    <scope>NUCLEOTIDE SEQUENCE</scope>
</reference>
<dbReference type="InterPro" id="IPR047658">
    <property type="entry name" value="IS4-like_transpos"/>
</dbReference>
<dbReference type="NCBIfam" id="NF033591">
    <property type="entry name" value="transpos_IS4_2"/>
    <property type="match status" value="1"/>
</dbReference>
<accession>A0A8X6ILJ8</accession>
<evidence type="ECO:0000313" key="3">
    <source>
        <dbReference type="EMBL" id="GFQ79395.1"/>
    </source>
</evidence>
<name>A0A8X6ILJ8_TRICU</name>
<keyword evidence="1" id="KW-0472">Membrane</keyword>
<evidence type="ECO:0000313" key="4">
    <source>
        <dbReference type="Proteomes" id="UP000887116"/>
    </source>
</evidence>